<feature type="transmembrane region" description="Helical" evidence="1">
    <location>
        <begin position="86"/>
        <end position="107"/>
    </location>
</feature>
<evidence type="ECO:0000313" key="2">
    <source>
        <dbReference type="EMBL" id="CAB5689093.1"/>
    </source>
</evidence>
<evidence type="ECO:0000256" key="1">
    <source>
        <dbReference type="SAM" id="Phobius"/>
    </source>
</evidence>
<accession>A0A9N8D385</accession>
<feature type="transmembrane region" description="Helical" evidence="1">
    <location>
        <begin position="55"/>
        <end position="74"/>
    </location>
</feature>
<keyword evidence="1" id="KW-0812">Transmembrane</keyword>
<keyword evidence="1" id="KW-0472">Membrane</keyword>
<name>A0A9N8D385_PRORE</name>
<reference evidence="2" key="1">
    <citation type="submission" date="2020-05" db="EMBL/GenBank/DDBJ databases">
        <authorList>
            <person name="Delgado-Blas J."/>
        </authorList>
    </citation>
    <scope>NUCLEOTIDE SEQUENCE</scope>
    <source>
        <strain evidence="2">BB1453</strain>
    </source>
</reference>
<dbReference type="RefSeq" id="WP_164455090.1">
    <property type="nucleotide sequence ID" value="NZ_AP022372.1"/>
</dbReference>
<protein>
    <submittedName>
        <fullName evidence="2">Uncharacterized protein</fullName>
    </submittedName>
</protein>
<keyword evidence="1" id="KW-1133">Transmembrane helix</keyword>
<dbReference type="Proteomes" id="UP000834611">
    <property type="component" value="Unassembled WGS sequence"/>
</dbReference>
<sequence length="112" mass="12666">MNLSKKRRRLWLTLKFTGLFALSLGGLLVIAQLALTYYGDASNVQQAFYRTRYGWLLWRIVLYCAIGFGLWTLYHQPKISDTARRSLRRSALAAAAFATVSELSVWFGGTGL</sequence>
<gene>
    <name evidence="2" type="ORF">GHA_01781</name>
</gene>
<dbReference type="EMBL" id="CAHPSF010000003">
    <property type="protein sequence ID" value="CAB5689093.1"/>
    <property type="molecule type" value="Genomic_DNA"/>
</dbReference>
<dbReference type="AlphaFoldDB" id="A0A9N8D385"/>
<organism evidence="2 3">
    <name type="scientific">Providencia rettgeri</name>
    <dbReference type="NCBI Taxonomy" id="587"/>
    <lineage>
        <taxon>Bacteria</taxon>
        <taxon>Pseudomonadati</taxon>
        <taxon>Pseudomonadota</taxon>
        <taxon>Gammaproteobacteria</taxon>
        <taxon>Enterobacterales</taxon>
        <taxon>Morganellaceae</taxon>
        <taxon>Providencia</taxon>
    </lineage>
</organism>
<comment type="caution">
    <text evidence="2">The sequence shown here is derived from an EMBL/GenBank/DDBJ whole genome shotgun (WGS) entry which is preliminary data.</text>
</comment>
<proteinExistence type="predicted"/>
<evidence type="ECO:0000313" key="3">
    <source>
        <dbReference type="Proteomes" id="UP000834611"/>
    </source>
</evidence>
<feature type="transmembrane region" description="Helical" evidence="1">
    <location>
        <begin position="12"/>
        <end position="35"/>
    </location>
</feature>